<proteinExistence type="predicted"/>
<feature type="compositionally biased region" description="Polar residues" evidence="1">
    <location>
        <begin position="1"/>
        <end position="25"/>
    </location>
</feature>
<protein>
    <submittedName>
        <fullName evidence="2">Uncharacterized protein</fullName>
    </submittedName>
</protein>
<dbReference type="EMBL" id="JASCZI010273349">
    <property type="protein sequence ID" value="MED6224702.1"/>
    <property type="molecule type" value="Genomic_DNA"/>
</dbReference>
<evidence type="ECO:0000313" key="3">
    <source>
        <dbReference type="Proteomes" id="UP001341840"/>
    </source>
</evidence>
<evidence type="ECO:0000313" key="2">
    <source>
        <dbReference type="EMBL" id="MED6224702.1"/>
    </source>
</evidence>
<feature type="compositionally biased region" description="Basic and acidic residues" evidence="1">
    <location>
        <begin position="26"/>
        <end position="45"/>
    </location>
</feature>
<gene>
    <name evidence="2" type="ORF">PIB30_086570</name>
</gene>
<name>A0ABU6ZRZ8_9FABA</name>
<dbReference type="Proteomes" id="UP001341840">
    <property type="component" value="Unassembled WGS sequence"/>
</dbReference>
<feature type="region of interest" description="Disordered" evidence="1">
    <location>
        <begin position="1"/>
        <end position="78"/>
    </location>
</feature>
<keyword evidence="3" id="KW-1185">Reference proteome</keyword>
<accession>A0ABU6ZRZ8</accession>
<feature type="compositionally biased region" description="Acidic residues" evidence="1">
    <location>
        <begin position="63"/>
        <end position="72"/>
    </location>
</feature>
<organism evidence="2 3">
    <name type="scientific">Stylosanthes scabra</name>
    <dbReference type="NCBI Taxonomy" id="79078"/>
    <lineage>
        <taxon>Eukaryota</taxon>
        <taxon>Viridiplantae</taxon>
        <taxon>Streptophyta</taxon>
        <taxon>Embryophyta</taxon>
        <taxon>Tracheophyta</taxon>
        <taxon>Spermatophyta</taxon>
        <taxon>Magnoliopsida</taxon>
        <taxon>eudicotyledons</taxon>
        <taxon>Gunneridae</taxon>
        <taxon>Pentapetalae</taxon>
        <taxon>rosids</taxon>
        <taxon>fabids</taxon>
        <taxon>Fabales</taxon>
        <taxon>Fabaceae</taxon>
        <taxon>Papilionoideae</taxon>
        <taxon>50 kb inversion clade</taxon>
        <taxon>dalbergioids sensu lato</taxon>
        <taxon>Dalbergieae</taxon>
        <taxon>Pterocarpus clade</taxon>
        <taxon>Stylosanthes</taxon>
    </lineage>
</organism>
<reference evidence="2 3" key="1">
    <citation type="journal article" date="2023" name="Plants (Basel)">
        <title>Bridging the Gap: Combining Genomics and Transcriptomics Approaches to Understand Stylosanthes scabra, an Orphan Legume from the Brazilian Caatinga.</title>
        <authorList>
            <person name="Ferreira-Neto J.R.C."/>
            <person name="da Silva M.D."/>
            <person name="Binneck E."/>
            <person name="de Melo N.F."/>
            <person name="da Silva R.H."/>
            <person name="de Melo A.L.T.M."/>
            <person name="Pandolfi V."/>
            <person name="Bustamante F.O."/>
            <person name="Brasileiro-Vidal A.C."/>
            <person name="Benko-Iseppon A.M."/>
        </authorList>
    </citation>
    <scope>NUCLEOTIDE SEQUENCE [LARGE SCALE GENOMIC DNA]</scope>
    <source>
        <tissue evidence="2">Leaves</tissue>
    </source>
</reference>
<evidence type="ECO:0000256" key="1">
    <source>
        <dbReference type="SAM" id="MobiDB-lite"/>
    </source>
</evidence>
<feature type="non-terminal residue" evidence="2">
    <location>
        <position position="1"/>
    </location>
</feature>
<comment type="caution">
    <text evidence="2">The sequence shown here is derived from an EMBL/GenBank/DDBJ whole genome shotgun (WGS) entry which is preliminary data.</text>
</comment>
<sequence>INFNKQFCSPLSGQKQERYNNSQHTNKSDPKERGGTWRWKIEKSPGKSGVAGGTTEAGGNTAEDADCTDDEDSRLWVQ</sequence>